<protein>
    <submittedName>
        <fullName evidence="1">Uncharacterized protein</fullName>
    </submittedName>
</protein>
<gene>
    <name evidence="1" type="ORF">SAMN04515654_12148</name>
</gene>
<dbReference type="RefSeq" id="WP_089716424.1">
    <property type="nucleotide sequence ID" value="NZ_FNEH01000021.1"/>
</dbReference>
<sequence>MDIAEKIIVIGDITDEAKKDLAYLLMNFKAENEEKDINKASFIIKCGLETAGYTDKSFTLSESNNYIRLEVHNGPPGEIKKRLPSVV</sequence>
<evidence type="ECO:0000313" key="2">
    <source>
        <dbReference type="Proteomes" id="UP000198945"/>
    </source>
</evidence>
<proteinExistence type="predicted"/>
<dbReference type="Proteomes" id="UP000198945">
    <property type="component" value="Unassembled WGS sequence"/>
</dbReference>
<accession>A0A1G8PVX6</accession>
<organism evidence="1 2">
    <name type="scientific">Halanaerobium congolense</name>
    <dbReference type="NCBI Taxonomy" id="54121"/>
    <lineage>
        <taxon>Bacteria</taxon>
        <taxon>Bacillati</taxon>
        <taxon>Bacillota</taxon>
        <taxon>Clostridia</taxon>
        <taxon>Halanaerobiales</taxon>
        <taxon>Halanaerobiaceae</taxon>
        <taxon>Halanaerobium</taxon>
    </lineage>
</organism>
<dbReference type="EMBL" id="FNEH01000021">
    <property type="protein sequence ID" value="SDI96631.1"/>
    <property type="molecule type" value="Genomic_DNA"/>
</dbReference>
<reference evidence="1 2" key="1">
    <citation type="submission" date="2016-10" db="EMBL/GenBank/DDBJ databases">
        <authorList>
            <person name="de Groot N.N."/>
        </authorList>
    </citation>
    <scope>NUCLEOTIDE SEQUENCE [LARGE SCALE GENOMIC DNA]</scope>
    <source>
        <strain evidence="1 2">WG7</strain>
    </source>
</reference>
<name>A0A1G8PVX6_9FIRM</name>
<evidence type="ECO:0000313" key="1">
    <source>
        <dbReference type="EMBL" id="SDI96631.1"/>
    </source>
</evidence>
<dbReference type="AlphaFoldDB" id="A0A1G8PVX6"/>